<sequence length="324" mass="33694">MSRRLLTLLSVAAIANAVGNLTSNGCADAPGFQSCQNVANEKIDACFSKTKGDGVAQQACACEDYILNYNCYASHCWNRVWECEYQEYLVSYLMDCPIAKLPVPYFPIPDNAAGACSCNVGKVYKAITDSITQGASCMKNVHGADPILRGDKIGACGCCEISGAMSSIFEICPDTKPDLVGMASVSKIQTQLDINFRECQPMTKINCASDLNFSLAGVSTYFPPSSLPASGTATLSNNPGSVTAPPSGSVFSYTNGGDKVVYTITAASASNGKDSESGASSSAAAATASKKSAAASVMVPKGLSMAITGISLMAGVMEWWSLLA</sequence>
<keyword evidence="1" id="KW-0732">Signal</keyword>
<evidence type="ECO:0000256" key="1">
    <source>
        <dbReference type="SAM" id="SignalP"/>
    </source>
</evidence>
<dbReference type="HOGENOM" id="CLU_053555_0_1_1"/>
<feature type="chain" id="PRO_5002103572" evidence="1">
    <location>
        <begin position="18"/>
        <end position="324"/>
    </location>
</feature>
<dbReference type="OrthoDB" id="3538998at2759"/>
<name>A0A0B4F197_METAF</name>
<evidence type="ECO:0000313" key="2">
    <source>
        <dbReference type="EMBL" id="KID61617.1"/>
    </source>
</evidence>
<organism evidence="2 3">
    <name type="scientific">Metarhizium anisopliae (strain ARSEF 549)</name>
    <dbReference type="NCBI Taxonomy" id="3151832"/>
    <lineage>
        <taxon>Eukaryota</taxon>
        <taxon>Fungi</taxon>
        <taxon>Dikarya</taxon>
        <taxon>Ascomycota</taxon>
        <taxon>Pezizomycotina</taxon>
        <taxon>Sordariomycetes</taxon>
        <taxon>Hypocreomycetidae</taxon>
        <taxon>Hypocreales</taxon>
        <taxon>Clavicipitaceae</taxon>
        <taxon>Metarhizium</taxon>
    </lineage>
</organism>
<dbReference type="VEuPathDB" id="FungiDB:MAN_08856"/>
<dbReference type="Proteomes" id="UP000031186">
    <property type="component" value="Unassembled WGS sequence"/>
</dbReference>
<proteinExistence type="predicted"/>
<accession>A0A0B4F197</accession>
<feature type="non-terminal residue" evidence="2">
    <location>
        <position position="1"/>
    </location>
</feature>
<feature type="signal peptide" evidence="1">
    <location>
        <begin position="1"/>
        <end position="17"/>
    </location>
</feature>
<evidence type="ECO:0000313" key="3">
    <source>
        <dbReference type="Proteomes" id="UP000031186"/>
    </source>
</evidence>
<reference evidence="2 3" key="1">
    <citation type="journal article" date="2014" name="Proc. Natl. Acad. Sci. U.S.A.">
        <title>Trajectory and genomic determinants of fungal-pathogen speciation and host adaptation.</title>
        <authorList>
            <person name="Hu X."/>
            <person name="Xiao G."/>
            <person name="Zheng P."/>
            <person name="Shang Y."/>
            <person name="Su Y."/>
            <person name="Zhang X."/>
            <person name="Liu X."/>
            <person name="Zhan S."/>
            <person name="St Leger R.J."/>
            <person name="Wang C."/>
        </authorList>
    </citation>
    <scope>NUCLEOTIDE SEQUENCE [LARGE SCALE GENOMIC DNA]</scope>
    <source>
        <strain evidence="2 3">ARSEF 549</strain>
    </source>
</reference>
<dbReference type="EMBL" id="AZNF01000014">
    <property type="protein sequence ID" value="KID61617.1"/>
    <property type="molecule type" value="Genomic_DNA"/>
</dbReference>
<keyword evidence="3" id="KW-1185">Reference proteome</keyword>
<gene>
    <name evidence="2" type="ORF">MAN_08856</name>
</gene>
<dbReference type="AlphaFoldDB" id="A0A0B4F197"/>
<comment type="caution">
    <text evidence="2">The sequence shown here is derived from an EMBL/GenBank/DDBJ whole genome shotgun (WGS) entry which is preliminary data.</text>
</comment>
<protein>
    <submittedName>
        <fullName evidence="2">Uncharacterized protein</fullName>
    </submittedName>
</protein>